<dbReference type="WBParaSite" id="MhA1_Contig1750.frz3.gene3">
    <property type="protein sequence ID" value="MhA1_Contig1750.frz3.gene3"/>
    <property type="gene ID" value="MhA1_Contig1750.frz3.gene3"/>
</dbReference>
<name>A0A1I8BA75_MELHA</name>
<dbReference type="Proteomes" id="UP000095281">
    <property type="component" value="Unplaced"/>
</dbReference>
<dbReference type="AlphaFoldDB" id="A0A1I8BA75"/>
<reference evidence="2" key="1">
    <citation type="submission" date="2016-11" db="UniProtKB">
        <authorList>
            <consortium name="WormBaseParasite"/>
        </authorList>
    </citation>
    <scope>IDENTIFICATION</scope>
</reference>
<keyword evidence="1" id="KW-1185">Reference proteome</keyword>
<evidence type="ECO:0000313" key="2">
    <source>
        <dbReference type="WBParaSite" id="MhA1_Contig1750.frz3.gene3"/>
    </source>
</evidence>
<protein>
    <submittedName>
        <fullName evidence="2">SCP domain-containing protein</fullName>
    </submittedName>
</protein>
<sequence length="90" mass="10215">MSMKFGIWHNNSLTECLVDTEIQNHTAAVENMLPFSFSLKNEEFDTTKQGPSYSTSDDCKNIITCNFTSSECLKVADYSVAWARTEDYVN</sequence>
<evidence type="ECO:0000313" key="1">
    <source>
        <dbReference type="Proteomes" id="UP000095281"/>
    </source>
</evidence>
<proteinExistence type="predicted"/>
<accession>A0A1I8BA75</accession>
<organism evidence="1 2">
    <name type="scientific">Meloidogyne hapla</name>
    <name type="common">Root-knot nematode worm</name>
    <dbReference type="NCBI Taxonomy" id="6305"/>
    <lineage>
        <taxon>Eukaryota</taxon>
        <taxon>Metazoa</taxon>
        <taxon>Ecdysozoa</taxon>
        <taxon>Nematoda</taxon>
        <taxon>Chromadorea</taxon>
        <taxon>Rhabditida</taxon>
        <taxon>Tylenchina</taxon>
        <taxon>Tylenchomorpha</taxon>
        <taxon>Tylenchoidea</taxon>
        <taxon>Meloidogynidae</taxon>
        <taxon>Meloidogyninae</taxon>
        <taxon>Meloidogyne</taxon>
    </lineage>
</organism>